<name>A0A1Y0HN28_9BACT</name>
<accession>A0A1Y0HN28</accession>
<dbReference type="Proteomes" id="UP000196005">
    <property type="component" value="Chromosome"/>
</dbReference>
<sequence length="253" mass="27318">MEFEFYYYAIFLATGVIAGFIDAIAGGGGIITIPVLLASGLPPHIALATNKLQGTFGSGMASINFIRKGFITWSEVFIGVIYTFMGAAIGTYAILLMDASILAKIIPAMLVGIFIYTLLSPKMGENDRHAYLGSHLFFLIFGIGLGFYDGFFGPGTGTFWTIALVTLLGFNLKKATAQTKVMNFTSNIVSLGVFLWSGNVLILVGLMMGLGQIIGAYIGSNMVIKKEVKFIRTFFLIMVGVTLLKLIYSSYIA</sequence>
<keyword evidence="4 8" id="KW-1003">Cell membrane</keyword>
<dbReference type="AlphaFoldDB" id="A0A1Y0HN28"/>
<dbReference type="PANTHER" id="PTHR30269:SF0">
    <property type="entry name" value="MEMBRANE TRANSPORTER PROTEIN YFCA-RELATED"/>
    <property type="match status" value="1"/>
</dbReference>
<feature type="transmembrane region" description="Helical" evidence="8">
    <location>
        <begin position="76"/>
        <end position="95"/>
    </location>
</feature>
<proteinExistence type="inferred from homology"/>
<dbReference type="Pfam" id="PF01925">
    <property type="entry name" value="TauE"/>
    <property type="match status" value="1"/>
</dbReference>
<feature type="transmembrane region" description="Helical" evidence="8">
    <location>
        <begin position="101"/>
        <end position="119"/>
    </location>
</feature>
<dbReference type="RefSeq" id="WP_087438799.1">
    <property type="nucleotide sequence ID" value="NZ_CP021416.1"/>
</dbReference>
<evidence type="ECO:0000313" key="10">
    <source>
        <dbReference type="Proteomes" id="UP000196005"/>
    </source>
</evidence>
<dbReference type="InterPro" id="IPR052017">
    <property type="entry name" value="TSUP"/>
</dbReference>
<keyword evidence="5 8" id="KW-0812">Transmembrane</keyword>
<keyword evidence="7 8" id="KW-0472">Membrane</keyword>
<keyword evidence="6 8" id="KW-1133">Transmembrane helix</keyword>
<dbReference type="OrthoDB" id="554695at2"/>
<evidence type="ECO:0000313" key="9">
    <source>
        <dbReference type="EMBL" id="ARU48976.1"/>
    </source>
</evidence>
<dbReference type="GO" id="GO:0005886">
    <property type="term" value="C:plasma membrane"/>
    <property type="evidence" value="ECO:0007669"/>
    <property type="project" value="UniProtKB-SubCell"/>
</dbReference>
<evidence type="ECO:0000256" key="8">
    <source>
        <dbReference type="RuleBase" id="RU363041"/>
    </source>
</evidence>
<evidence type="ECO:0000256" key="2">
    <source>
        <dbReference type="ARBA" id="ARBA00009142"/>
    </source>
</evidence>
<dbReference type="InterPro" id="IPR002781">
    <property type="entry name" value="TM_pro_TauE-like"/>
</dbReference>
<comment type="subcellular location">
    <subcellularLocation>
        <location evidence="1 8">Cell membrane</location>
        <topology evidence="1 8">Multi-pass membrane protein</topology>
    </subcellularLocation>
</comment>
<reference evidence="10" key="1">
    <citation type="submission" date="2017-05" db="EMBL/GenBank/DDBJ databases">
        <title>Dechlorination kinetics govern the competition between two new strains of the genus Sulfurospirillum.</title>
        <authorList>
            <person name="Buttet G.F."/>
            <person name="Murray A.M."/>
            <person name="Goris T."/>
            <person name="Burion M."/>
            <person name="Lin B."/>
            <person name="Rolle M."/>
            <person name="Maillard J."/>
        </authorList>
    </citation>
    <scope>NUCLEOTIDE SEQUENCE [LARGE SCALE GENOMIC DNA]</scope>
    <source>
        <strain evidence="10">SL2-1</strain>
    </source>
</reference>
<evidence type="ECO:0000256" key="3">
    <source>
        <dbReference type="ARBA" id="ARBA00022448"/>
    </source>
</evidence>
<evidence type="ECO:0000256" key="6">
    <source>
        <dbReference type="ARBA" id="ARBA00022989"/>
    </source>
</evidence>
<organism evidence="9 10">
    <name type="scientific">Sulfurospirillum diekertiae</name>
    <dbReference type="NCBI Taxonomy" id="1854492"/>
    <lineage>
        <taxon>Bacteria</taxon>
        <taxon>Pseudomonadati</taxon>
        <taxon>Campylobacterota</taxon>
        <taxon>Epsilonproteobacteria</taxon>
        <taxon>Campylobacterales</taxon>
        <taxon>Sulfurospirillaceae</taxon>
        <taxon>Sulfurospirillum</taxon>
    </lineage>
</organism>
<evidence type="ECO:0000256" key="7">
    <source>
        <dbReference type="ARBA" id="ARBA00023136"/>
    </source>
</evidence>
<feature type="transmembrane region" description="Helical" evidence="8">
    <location>
        <begin position="6"/>
        <end position="37"/>
    </location>
</feature>
<evidence type="ECO:0000256" key="1">
    <source>
        <dbReference type="ARBA" id="ARBA00004651"/>
    </source>
</evidence>
<dbReference type="EMBL" id="CP021416">
    <property type="protein sequence ID" value="ARU48976.1"/>
    <property type="molecule type" value="Genomic_DNA"/>
</dbReference>
<evidence type="ECO:0000256" key="5">
    <source>
        <dbReference type="ARBA" id="ARBA00022692"/>
    </source>
</evidence>
<feature type="transmembrane region" description="Helical" evidence="8">
    <location>
        <begin position="193"/>
        <end position="218"/>
    </location>
</feature>
<keyword evidence="3" id="KW-0813">Transport</keyword>
<protein>
    <recommendedName>
        <fullName evidence="8">Probable membrane transporter protein</fullName>
    </recommendedName>
</protein>
<dbReference type="PANTHER" id="PTHR30269">
    <property type="entry name" value="TRANSMEMBRANE PROTEIN YFCA"/>
    <property type="match status" value="1"/>
</dbReference>
<keyword evidence="10" id="KW-1185">Reference proteome</keyword>
<feature type="transmembrane region" description="Helical" evidence="8">
    <location>
        <begin position="154"/>
        <end position="172"/>
    </location>
</feature>
<comment type="similarity">
    <text evidence="2 8">Belongs to the 4-toluene sulfonate uptake permease (TSUP) (TC 2.A.102) family.</text>
</comment>
<feature type="transmembrane region" description="Helical" evidence="8">
    <location>
        <begin position="230"/>
        <end position="248"/>
    </location>
</feature>
<feature type="transmembrane region" description="Helical" evidence="8">
    <location>
        <begin position="131"/>
        <end position="148"/>
    </location>
</feature>
<dbReference type="KEGG" id="suls:Sdiek1_1817"/>
<gene>
    <name evidence="9" type="ORF">Sdiek1_1817</name>
</gene>
<evidence type="ECO:0000256" key="4">
    <source>
        <dbReference type="ARBA" id="ARBA00022475"/>
    </source>
</evidence>